<dbReference type="GO" id="GO:0006310">
    <property type="term" value="P:DNA recombination"/>
    <property type="evidence" value="ECO:0007669"/>
    <property type="project" value="UniProtKB-KW"/>
</dbReference>
<dbReference type="GO" id="GO:0005524">
    <property type="term" value="F:ATP binding"/>
    <property type="evidence" value="ECO:0007669"/>
    <property type="project" value="UniProtKB-KW"/>
</dbReference>
<dbReference type="AlphaFoldDB" id="A0AAU9TXL8"/>
<organism evidence="2 3">
    <name type="scientific">Euphydryas editha</name>
    <name type="common">Edith's checkerspot</name>
    <dbReference type="NCBI Taxonomy" id="104508"/>
    <lineage>
        <taxon>Eukaryota</taxon>
        <taxon>Metazoa</taxon>
        <taxon>Ecdysozoa</taxon>
        <taxon>Arthropoda</taxon>
        <taxon>Hexapoda</taxon>
        <taxon>Insecta</taxon>
        <taxon>Pterygota</taxon>
        <taxon>Neoptera</taxon>
        <taxon>Endopterygota</taxon>
        <taxon>Lepidoptera</taxon>
        <taxon>Glossata</taxon>
        <taxon>Ditrysia</taxon>
        <taxon>Papilionoidea</taxon>
        <taxon>Nymphalidae</taxon>
        <taxon>Nymphalinae</taxon>
        <taxon>Euphydryas</taxon>
    </lineage>
</organism>
<evidence type="ECO:0000259" key="1">
    <source>
        <dbReference type="Pfam" id="PF21530"/>
    </source>
</evidence>
<dbReference type="GO" id="GO:0016787">
    <property type="term" value="F:hydrolase activity"/>
    <property type="evidence" value="ECO:0007669"/>
    <property type="project" value="UniProtKB-KW"/>
</dbReference>
<feature type="domain" description="DNA helicase Pif1-like 2B" evidence="1">
    <location>
        <begin position="36"/>
        <end position="70"/>
    </location>
</feature>
<dbReference type="PANTHER" id="PTHR10492">
    <property type="match status" value="1"/>
</dbReference>
<dbReference type="GO" id="GO:0006281">
    <property type="term" value="P:DNA repair"/>
    <property type="evidence" value="ECO:0007669"/>
    <property type="project" value="UniProtKB-KW"/>
</dbReference>
<evidence type="ECO:0000313" key="3">
    <source>
        <dbReference type="Proteomes" id="UP001153954"/>
    </source>
</evidence>
<gene>
    <name evidence="2" type="ORF">EEDITHA_LOCUS7735</name>
</gene>
<reference evidence="2" key="1">
    <citation type="submission" date="2022-03" db="EMBL/GenBank/DDBJ databases">
        <authorList>
            <person name="Tunstrom K."/>
        </authorList>
    </citation>
    <scope>NUCLEOTIDE SEQUENCE</scope>
</reference>
<evidence type="ECO:0000313" key="2">
    <source>
        <dbReference type="EMBL" id="CAH2091921.1"/>
    </source>
</evidence>
<name>A0AAU9TXL8_EUPED</name>
<dbReference type="EMBL" id="CAKOGL010000011">
    <property type="protein sequence ID" value="CAH2091921.1"/>
    <property type="molecule type" value="Genomic_DNA"/>
</dbReference>
<proteinExistence type="predicted"/>
<dbReference type="InterPro" id="IPR049163">
    <property type="entry name" value="Pif1-like_2B_dom"/>
</dbReference>
<dbReference type="PANTHER" id="PTHR10492:SF57">
    <property type="entry name" value="ATP-DEPENDENT DNA HELICASE"/>
    <property type="match status" value="1"/>
</dbReference>
<keyword evidence="3" id="KW-1185">Reference proteome</keyword>
<accession>A0AAU9TXL8</accession>
<dbReference type="GO" id="GO:0000723">
    <property type="term" value="P:telomere maintenance"/>
    <property type="evidence" value="ECO:0007669"/>
    <property type="project" value="InterPro"/>
</dbReference>
<dbReference type="GO" id="GO:0043139">
    <property type="term" value="F:5'-3' DNA helicase activity"/>
    <property type="evidence" value="ECO:0007669"/>
    <property type="project" value="UniProtKB-EC"/>
</dbReference>
<protein>
    <recommendedName>
        <fullName evidence="1">DNA helicase Pif1-like 2B domain-containing protein</fullName>
    </recommendedName>
</protein>
<dbReference type="Pfam" id="PF21530">
    <property type="entry name" value="Pif1_2B_dom"/>
    <property type="match status" value="1"/>
</dbReference>
<dbReference type="Proteomes" id="UP001153954">
    <property type="component" value="Unassembled WGS sequence"/>
</dbReference>
<sequence>MLFVDALGGAAKIRSQSKIALAVTSSDIAAILLAGGKTAHTINLKLGVPIMLLRNLNSPKLCNGQTLQVASVDLSTSCFSHDQLYVTLSRVSNARKLHGLVPDGFTFTIFYREALL</sequence>
<comment type="caution">
    <text evidence="2">The sequence shown here is derived from an EMBL/GenBank/DDBJ whole genome shotgun (WGS) entry which is preliminary data.</text>
</comment>